<dbReference type="PANTHER" id="PTHR45138:SF9">
    <property type="entry name" value="DIGUANYLATE CYCLASE DGCM-RELATED"/>
    <property type="match status" value="1"/>
</dbReference>
<feature type="domain" description="GGDEF" evidence="1">
    <location>
        <begin position="233"/>
        <end position="280"/>
    </location>
</feature>
<dbReference type="InterPro" id="IPR050469">
    <property type="entry name" value="Diguanylate_Cyclase"/>
</dbReference>
<evidence type="ECO:0000259" key="1">
    <source>
        <dbReference type="PROSITE" id="PS50887"/>
    </source>
</evidence>
<evidence type="ECO:0000313" key="3">
    <source>
        <dbReference type="Proteomes" id="UP000051012"/>
    </source>
</evidence>
<dbReference type="InterPro" id="IPR003018">
    <property type="entry name" value="GAF"/>
</dbReference>
<dbReference type="GO" id="GO:0005886">
    <property type="term" value="C:plasma membrane"/>
    <property type="evidence" value="ECO:0007669"/>
    <property type="project" value="TreeGrafter"/>
</dbReference>
<dbReference type="GO" id="GO:1902201">
    <property type="term" value="P:negative regulation of bacterial-type flagellum-dependent cell motility"/>
    <property type="evidence" value="ECO:0007669"/>
    <property type="project" value="TreeGrafter"/>
</dbReference>
<dbReference type="GO" id="GO:0043709">
    <property type="term" value="P:cell adhesion involved in single-species biofilm formation"/>
    <property type="evidence" value="ECO:0007669"/>
    <property type="project" value="TreeGrafter"/>
</dbReference>
<organism evidence="2 3">
    <name type="scientific">candidate division TA06 bacterium DG_78</name>
    <dbReference type="NCBI Taxonomy" id="1703772"/>
    <lineage>
        <taxon>Bacteria</taxon>
        <taxon>Bacteria division TA06</taxon>
    </lineage>
</organism>
<dbReference type="InterPro" id="IPR000160">
    <property type="entry name" value="GGDEF_dom"/>
</dbReference>
<proteinExistence type="predicted"/>
<dbReference type="CDD" id="cd01949">
    <property type="entry name" value="GGDEF"/>
    <property type="match status" value="1"/>
</dbReference>
<dbReference type="InterPro" id="IPR029787">
    <property type="entry name" value="Nucleotide_cyclase"/>
</dbReference>
<dbReference type="Pfam" id="PF01590">
    <property type="entry name" value="GAF"/>
    <property type="match status" value="1"/>
</dbReference>
<dbReference type="EMBL" id="LJNI01000021">
    <property type="protein sequence ID" value="KPJ73949.1"/>
    <property type="molecule type" value="Genomic_DNA"/>
</dbReference>
<dbReference type="AlphaFoldDB" id="A0A0S7YGQ0"/>
<dbReference type="Pfam" id="PF00990">
    <property type="entry name" value="GGDEF"/>
    <property type="match status" value="1"/>
</dbReference>
<dbReference type="SUPFAM" id="SSF55073">
    <property type="entry name" value="Nucleotide cyclase"/>
    <property type="match status" value="1"/>
</dbReference>
<reference evidence="2 3" key="1">
    <citation type="journal article" date="2015" name="Microbiome">
        <title>Genomic resolution of linkages in carbon, nitrogen, and sulfur cycling among widespread estuary sediment bacteria.</title>
        <authorList>
            <person name="Baker B.J."/>
            <person name="Lazar C.S."/>
            <person name="Teske A.P."/>
            <person name="Dick G.J."/>
        </authorList>
    </citation>
    <scope>NUCLEOTIDE SEQUENCE [LARGE SCALE GENOMIC DNA]</scope>
    <source>
        <strain evidence="2">DG_78</strain>
    </source>
</reference>
<dbReference type="PROSITE" id="PS50887">
    <property type="entry name" value="GGDEF"/>
    <property type="match status" value="1"/>
</dbReference>
<dbReference type="SUPFAM" id="SSF55781">
    <property type="entry name" value="GAF domain-like"/>
    <property type="match status" value="1"/>
</dbReference>
<comment type="caution">
    <text evidence="2">The sequence shown here is derived from an EMBL/GenBank/DDBJ whole genome shotgun (WGS) entry which is preliminary data.</text>
</comment>
<dbReference type="Proteomes" id="UP000051012">
    <property type="component" value="Unassembled WGS sequence"/>
</dbReference>
<sequence length="280" mass="32374">MEKKRKEGSIEKRLDEKAEQLGKKIEAEKDFSEVVKETRYLYSLLEITRSINTPRDFSQLLELIVDSAIALTKAERGFLMLFRDDGNLEFRVTRNIDKKILESEEFKILRTVVNQVLATGKPLFMSALYRDKKIEITDSIEELGLRMVMCVPLKAKDYPLGLVYVDSRSEAEIFTKLEEQLFEAFAAQAGVAIENSHLYDASVHDALTRLYNYGYLRTRLDEEINRAQRYKKDTISFVMIDLDNFTSMNDTYGHIFGNRILMKVAEVIKGSIRKCDIPAR</sequence>
<dbReference type="Gene3D" id="3.30.450.40">
    <property type="match status" value="1"/>
</dbReference>
<dbReference type="InterPro" id="IPR043128">
    <property type="entry name" value="Rev_trsase/Diguanyl_cyclase"/>
</dbReference>
<dbReference type="GO" id="GO:0052621">
    <property type="term" value="F:diguanylate cyclase activity"/>
    <property type="evidence" value="ECO:0007669"/>
    <property type="project" value="TreeGrafter"/>
</dbReference>
<evidence type="ECO:0000313" key="2">
    <source>
        <dbReference type="EMBL" id="KPJ73949.1"/>
    </source>
</evidence>
<dbReference type="PANTHER" id="PTHR45138">
    <property type="entry name" value="REGULATORY COMPONENTS OF SENSORY TRANSDUCTION SYSTEM"/>
    <property type="match status" value="1"/>
</dbReference>
<dbReference type="Gene3D" id="3.30.70.270">
    <property type="match status" value="1"/>
</dbReference>
<name>A0A0S7YGQ0_UNCT6</name>
<gene>
    <name evidence="2" type="ORF">AMJ52_02580</name>
</gene>
<dbReference type="NCBIfam" id="TIGR00254">
    <property type="entry name" value="GGDEF"/>
    <property type="match status" value="1"/>
</dbReference>
<dbReference type="InterPro" id="IPR029016">
    <property type="entry name" value="GAF-like_dom_sf"/>
</dbReference>
<feature type="non-terminal residue" evidence="2">
    <location>
        <position position="280"/>
    </location>
</feature>
<dbReference type="SMART" id="SM00065">
    <property type="entry name" value="GAF"/>
    <property type="match status" value="1"/>
</dbReference>
<accession>A0A0S7YGQ0</accession>
<protein>
    <recommendedName>
        <fullName evidence="1">GGDEF domain-containing protein</fullName>
    </recommendedName>
</protein>